<dbReference type="EC" id="3.4.16.-" evidence="6"/>
<evidence type="ECO:0000256" key="6">
    <source>
        <dbReference type="RuleBase" id="RU361156"/>
    </source>
</evidence>
<evidence type="ECO:0000256" key="3">
    <source>
        <dbReference type="ARBA" id="ARBA00022670"/>
    </source>
</evidence>
<dbReference type="PROSITE" id="PS00131">
    <property type="entry name" value="CARBOXYPEPT_SER_SER"/>
    <property type="match status" value="1"/>
</dbReference>
<keyword evidence="8" id="KW-1185">Reference proteome</keyword>
<dbReference type="SUPFAM" id="SSF53474">
    <property type="entry name" value="alpha/beta-Hydrolases"/>
    <property type="match status" value="1"/>
</dbReference>
<keyword evidence="5" id="KW-0325">Glycoprotein</keyword>
<dbReference type="InterPro" id="IPR033124">
    <property type="entry name" value="Ser_caboxypep_his_AS"/>
</dbReference>
<reference evidence="7" key="1">
    <citation type="submission" date="2022-07" db="EMBL/GenBank/DDBJ databases">
        <title>Genome Sequence of Agrocybe chaxingu.</title>
        <authorList>
            <person name="Buettner E."/>
        </authorList>
    </citation>
    <scope>NUCLEOTIDE SEQUENCE</scope>
    <source>
        <strain evidence="7">MP-N11</strain>
    </source>
</reference>
<keyword evidence="3 6" id="KW-0645">Protease</keyword>
<dbReference type="InterPro" id="IPR001563">
    <property type="entry name" value="Peptidase_S10"/>
</dbReference>
<evidence type="ECO:0000256" key="4">
    <source>
        <dbReference type="ARBA" id="ARBA00022801"/>
    </source>
</evidence>
<name>A0A9W8K6P4_9AGAR</name>
<dbReference type="InterPro" id="IPR018202">
    <property type="entry name" value="Ser_caboxypep_ser_AS"/>
</dbReference>
<dbReference type="Gene3D" id="1.10.287.410">
    <property type="match status" value="1"/>
</dbReference>
<dbReference type="Pfam" id="PF00450">
    <property type="entry name" value="Peptidase_S10"/>
    <property type="match status" value="1"/>
</dbReference>
<organism evidence="7 8">
    <name type="scientific">Agrocybe chaxingu</name>
    <dbReference type="NCBI Taxonomy" id="84603"/>
    <lineage>
        <taxon>Eukaryota</taxon>
        <taxon>Fungi</taxon>
        <taxon>Dikarya</taxon>
        <taxon>Basidiomycota</taxon>
        <taxon>Agaricomycotina</taxon>
        <taxon>Agaricomycetes</taxon>
        <taxon>Agaricomycetidae</taxon>
        <taxon>Agaricales</taxon>
        <taxon>Agaricineae</taxon>
        <taxon>Strophariaceae</taxon>
        <taxon>Agrocybe</taxon>
    </lineage>
</organism>
<evidence type="ECO:0000256" key="1">
    <source>
        <dbReference type="ARBA" id="ARBA00009431"/>
    </source>
</evidence>
<evidence type="ECO:0000313" key="7">
    <source>
        <dbReference type="EMBL" id="KAJ3513590.1"/>
    </source>
</evidence>
<dbReference type="Gene3D" id="3.40.50.1820">
    <property type="entry name" value="alpha/beta hydrolase"/>
    <property type="match status" value="1"/>
</dbReference>
<evidence type="ECO:0000256" key="2">
    <source>
        <dbReference type="ARBA" id="ARBA00022645"/>
    </source>
</evidence>
<proteinExistence type="inferred from homology"/>
<accession>A0A9W8K6P4</accession>
<dbReference type="GO" id="GO:0000324">
    <property type="term" value="C:fungal-type vacuole"/>
    <property type="evidence" value="ECO:0007669"/>
    <property type="project" value="TreeGrafter"/>
</dbReference>
<sequence>MTAAIPIQMVDANSSRLRIVENSGICETTPGVYQASGYCDLTQEDSMWFWFFEARENPDTAPLALWFNGGPGASSMIGLFQENGPCRIDNDSKTVSLNEYSWNNKVNMLYIDQPIGVGFSSGQTLVTTSQQAAADVWTFLQLFLEDEHFQKYQNTSLGIWGESYAGHYIPAFGDFILQQNDRIANGEIDGLSLNLQTIGIGNGLTDPRSQYPGYISYAESNPYHPLVPQSVIDETRQNYTMEGGCKDQIDACYTTQSDSICADAHKFCEATVTNPLSGNYSIYYVLSEKDDFPSDINQYLNNIQREIGANGGWSEVNQEVFVNILSTGDSIKTVQPELENMINVGITVLLFNGDADYAVNYQGVENMIDALNFTSASEYHAQNYTTYTVESQTAGVYKSTGTFTYLRVYGAGHEVPAYKARSGILQSDPRSLTYAPIFVKYENLDYGEASSQMFDQIMLNQTLAST</sequence>
<evidence type="ECO:0000256" key="5">
    <source>
        <dbReference type="ARBA" id="ARBA00023180"/>
    </source>
</evidence>
<dbReference type="Proteomes" id="UP001148786">
    <property type="component" value="Unassembled WGS sequence"/>
</dbReference>
<protein>
    <recommendedName>
        <fullName evidence="6">Carboxypeptidase</fullName>
        <ecNumber evidence="6">3.4.16.-</ecNumber>
    </recommendedName>
</protein>
<evidence type="ECO:0000313" key="8">
    <source>
        <dbReference type="Proteomes" id="UP001148786"/>
    </source>
</evidence>
<comment type="similarity">
    <text evidence="1 6">Belongs to the peptidase S10 family.</text>
</comment>
<keyword evidence="2 6" id="KW-0121">Carboxypeptidase</keyword>
<comment type="caution">
    <text evidence="7">The sequence shown here is derived from an EMBL/GenBank/DDBJ whole genome shotgun (WGS) entry which is preliminary data.</text>
</comment>
<dbReference type="GO" id="GO:0004185">
    <property type="term" value="F:serine-type carboxypeptidase activity"/>
    <property type="evidence" value="ECO:0007669"/>
    <property type="project" value="UniProtKB-UniRule"/>
</dbReference>
<dbReference type="InterPro" id="IPR029058">
    <property type="entry name" value="AB_hydrolase_fold"/>
</dbReference>
<dbReference type="EMBL" id="JANKHO010000190">
    <property type="protein sequence ID" value="KAJ3513590.1"/>
    <property type="molecule type" value="Genomic_DNA"/>
</dbReference>
<dbReference type="PRINTS" id="PR00724">
    <property type="entry name" value="CRBOXYPTASEC"/>
</dbReference>
<keyword evidence="4 6" id="KW-0378">Hydrolase</keyword>
<dbReference type="AlphaFoldDB" id="A0A9W8K6P4"/>
<dbReference type="OrthoDB" id="443318at2759"/>
<gene>
    <name evidence="7" type="ORF">NLJ89_g2863</name>
</gene>
<dbReference type="PANTHER" id="PTHR11802:SF64">
    <property type="entry name" value="CARBOXYPEPTIDASE"/>
    <property type="match status" value="1"/>
</dbReference>
<dbReference type="GO" id="GO:0006508">
    <property type="term" value="P:proteolysis"/>
    <property type="evidence" value="ECO:0007669"/>
    <property type="project" value="UniProtKB-KW"/>
</dbReference>
<dbReference type="PANTHER" id="PTHR11802">
    <property type="entry name" value="SERINE PROTEASE FAMILY S10 SERINE CARBOXYPEPTIDASE"/>
    <property type="match status" value="1"/>
</dbReference>
<dbReference type="PROSITE" id="PS00560">
    <property type="entry name" value="CARBOXYPEPT_SER_HIS"/>
    <property type="match status" value="1"/>
</dbReference>